<dbReference type="AlphaFoldDB" id="A0A7X3FFW5"/>
<sequence length="191" mass="20835">MTQKRWLPAALLLLLITVLAAGCGKDEAKADVSVFFMNKEGTSTENAVKLQESLIALVGPAPSISISTSPIFSAEKMIVELGYGGHGIFILPEEQFKNFAKSGSFLSLDEHFKPEDYSEGIVEAEIQPPDGQKVDKNAPPKMEKHLYGIPLKHSKWFKDNGFNGSGLVAFMAENSRNPELSLEVLKKIAGK</sequence>
<protein>
    <recommendedName>
        <fullName evidence="4">Lipoprotein</fullName>
    </recommendedName>
</protein>
<evidence type="ECO:0000313" key="3">
    <source>
        <dbReference type="Proteomes" id="UP000490800"/>
    </source>
</evidence>
<reference evidence="2 3" key="1">
    <citation type="journal article" date="2019" name="Microorganisms">
        <title>Paenibacillus lutrae sp. nov., A Chitinolytic Species Isolated from A River Otter in Castril Natural Park, Granada, Spain.</title>
        <authorList>
            <person name="Rodriguez M."/>
            <person name="Reina J.C."/>
            <person name="Bejar V."/>
            <person name="Llamas I."/>
        </authorList>
    </citation>
    <scope>NUCLEOTIDE SEQUENCE [LARGE SCALE GENOMIC DNA]</scope>
    <source>
        <strain evidence="2 3">N10</strain>
    </source>
</reference>
<comment type="caution">
    <text evidence="2">The sequence shown here is derived from an EMBL/GenBank/DDBJ whole genome shotgun (WGS) entry which is preliminary data.</text>
</comment>
<keyword evidence="1" id="KW-0732">Signal</keyword>
<evidence type="ECO:0000256" key="1">
    <source>
        <dbReference type="SAM" id="SignalP"/>
    </source>
</evidence>
<dbReference type="Proteomes" id="UP000490800">
    <property type="component" value="Unassembled WGS sequence"/>
</dbReference>
<dbReference type="PROSITE" id="PS51257">
    <property type="entry name" value="PROKAR_LIPOPROTEIN"/>
    <property type="match status" value="1"/>
</dbReference>
<evidence type="ECO:0008006" key="4">
    <source>
        <dbReference type="Google" id="ProtNLM"/>
    </source>
</evidence>
<feature type="chain" id="PRO_5039575766" description="Lipoprotein" evidence="1">
    <location>
        <begin position="21"/>
        <end position="191"/>
    </location>
</feature>
<proteinExistence type="predicted"/>
<evidence type="ECO:0000313" key="2">
    <source>
        <dbReference type="EMBL" id="MVO98954.1"/>
    </source>
</evidence>
<dbReference type="OrthoDB" id="2652444at2"/>
<feature type="signal peptide" evidence="1">
    <location>
        <begin position="1"/>
        <end position="20"/>
    </location>
</feature>
<organism evidence="2 3">
    <name type="scientific">Paenibacillus lutrae</name>
    <dbReference type="NCBI Taxonomy" id="2078573"/>
    <lineage>
        <taxon>Bacteria</taxon>
        <taxon>Bacillati</taxon>
        <taxon>Bacillota</taxon>
        <taxon>Bacilli</taxon>
        <taxon>Bacillales</taxon>
        <taxon>Paenibacillaceae</taxon>
        <taxon>Paenibacillus</taxon>
    </lineage>
</organism>
<dbReference type="RefSeq" id="WP_157333538.1">
    <property type="nucleotide sequence ID" value="NZ_RHLK01000002.1"/>
</dbReference>
<dbReference type="EMBL" id="RHLK01000002">
    <property type="protein sequence ID" value="MVO98954.1"/>
    <property type="molecule type" value="Genomic_DNA"/>
</dbReference>
<accession>A0A7X3FFW5</accession>
<gene>
    <name evidence="2" type="ORF">EDM21_05365</name>
</gene>
<name>A0A7X3FFW5_9BACL</name>
<keyword evidence="3" id="KW-1185">Reference proteome</keyword>